<dbReference type="InterPro" id="IPR045079">
    <property type="entry name" value="Oxoprolinase-like"/>
</dbReference>
<proteinExistence type="predicted"/>
<dbReference type="PANTHER" id="PTHR11365:SF23">
    <property type="entry name" value="HYPOTHETICAL 5-OXOPROLINASE (EUROFUNG)-RELATED"/>
    <property type="match status" value="1"/>
</dbReference>
<dbReference type="InterPro" id="IPR003692">
    <property type="entry name" value="Hydantoinase_B"/>
</dbReference>
<dbReference type="EMBL" id="CP159218">
    <property type="protein sequence ID" value="XCG64262.1"/>
    <property type="molecule type" value="Genomic_DNA"/>
</dbReference>
<evidence type="ECO:0000313" key="2">
    <source>
        <dbReference type="EMBL" id="XCG64262.1"/>
    </source>
</evidence>
<evidence type="ECO:0000259" key="1">
    <source>
        <dbReference type="Pfam" id="PF02538"/>
    </source>
</evidence>
<accession>A0AAU8DPP5</accession>
<dbReference type="RefSeq" id="WP_353649875.1">
    <property type="nucleotide sequence ID" value="NZ_CP159218.1"/>
</dbReference>
<protein>
    <submittedName>
        <fullName evidence="2">Hydantoinase B/oxoprolinase family protein</fullName>
    </submittedName>
</protein>
<gene>
    <name evidence="2" type="ORF">ABLG96_02610</name>
</gene>
<dbReference type="PANTHER" id="PTHR11365">
    <property type="entry name" value="5-OXOPROLINASE RELATED"/>
    <property type="match status" value="1"/>
</dbReference>
<organism evidence="2">
    <name type="scientific">Nakamurella sp. A5-74</name>
    <dbReference type="NCBI Taxonomy" id="3158264"/>
    <lineage>
        <taxon>Bacteria</taxon>
        <taxon>Bacillati</taxon>
        <taxon>Actinomycetota</taxon>
        <taxon>Actinomycetes</taxon>
        <taxon>Nakamurellales</taxon>
        <taxon>Nakamurellaceae</taxon>
        <taxon>Nakamurella</taxon>
    </lineage>
</organism>
<feature type="domain" description="Hydantoinase B/oxoprolinase" evidence="1">
    <location>
        <begin position="12"/>
        <end position="530"/>
    </location>
</feature>
<name>A0AAU8DPP5_9ACTN</name>
<dbReference type="GO" id="GO:0006749">
    <property type="term" value="P:glutathione metabolic process"/>
    <property type="evidence" value="ECO:0007669"/>
    <property type="project" value="TreeGrafter"/>
</dbReference>
<dbReference type="GO" id="GO:0017168">
    <property type="term" value="F:5-oxoprolinase (ATP-hydrolyzing) activity"/>
    <property type="evidence" value="ECO:0007669"/>
    <property type="project" value="TreeGrafter"/>
</dbReference>
<reference evidence="2" key="1">
    <citation type="submission" date="2024-05" db="EMBL/GenBank/DDBJ databases">
        <authorList>
            <person name="Cai S.Y."/>
            <person name="Jin L.M."/>
            <person name="Li H.R."/>
        </authorList>
    </citation>
    <scope>NUCLEOTIDE SEQUENCE</scope>
    <source>
        <strain evidence="2">A5-74</strain>
    </source>
</reference>
<dbReference type="Pfam" id="PF02538">
    <property type="entry name" value="Hydantoinase_B"/>
    <property type="match status" value="1"/>
</dbReference>
<sequence>MSIETVDKSVPDSITTEIIRHGLLAAAEEMARNLCRTAYNTVVYEIHDYGIGIHDAAGDVVADAPGIAVFTRGNDHGIKRAVEFLGKEAMGAGDVFLLNFPYWSSAHTLDPLVFAPIHFEGELIGYTSCRIHVLDLKQKDPGYVLDSTDMSQEGLFFPASRLYRGGESCDDLWNIIRFNSRLPERTIGDIQAQVSACVSGIRRTQEIAEKYGAATLTTAMRTINDHGEALARLALAKLPKGTWTAFDFVDSDGIELDRLIRMNVTVTVSDDGMVIDWTGSERDVRGPINLPVGQTEAFCSLIFKAMTTPDTPVVAGNFRPLTVITEVGSVMHAIPPMPTFTLWTALIGGEVVLKALAQGMPELVPACSGGDVCSMMGLGINPRTGDHWLEATNEAVGFGGHAGGDGADGIMHLSEPGCRNNPVEVLETKSPMFIESYGYRPDTGGAGEFRGGVGVGRTYRFTAPSTGICLVYKTKTKPWPIDGGLPGDNNHVILNPGTDRETVTGGSYNILDTGDVLVNNTGGGGGYGDPLLRPTTKVLQDLRNGFIGIEAAARDYGVVCDGRTLLVDEEATAQMRAERLAAGARSGETHT</sequence>
<dbReference type="AlphaFoldDB" id="A0AAU8DPP5"/>
<dbReference type="GO" id="GO:0005829">
    <property type="term" value="C:cytosol"/>
    <property type="evidence" value="ECO:0007669"/>
    <property type="project" value="TreeGrafter"/>
</dbReference>